<dbReference type="InterPro" id="IPR011989">
    <property type="entry name" value="ARM-like"/>
</dbReference>
<protein>
    <recommendedName>
        <fullName evidence="10">Deoxyhypusine hydroxylase</fullName>
        <shortName evidence="10">DOHH</shortName>
        <ecNumber evidence="10">1.14.99.29</ecNumber>
    </recommendedName>
    <alternativeName>
        <fullName evidence="10">Deoxyhypusine dioxygenase</fullName>
    </alternativeName>
    <alternativeName>
        <fullName evidence="10">Deoxyhypusine monooxygenase</fullName>
    </alternativeName>
</protein>
<dbReference type="PANTHER" id="PTHR12697">
    <property type="entry name" value="PBS LYASE HEAT-LIKE PROTEIN"/>
    <property type="match status" value="1"/>
</dbReference>
<sequence>MAVEHEPVSDAELEKLESVLLNKADNVSLHRRFRALFTLRNMDDDRAVQAISKGFKDESALLKHELAYCLGQMKRTSALPMLEDVLRDDREDPMVRHEAAEALGAISDPSSMPILSQYTTDPNRAVRETCEIALAKIEFDNSSEGKAFRAQEHSEFTSIDPAPPSEQREEVAALRARLLDTSLPLFRRYRAVFALRDIGTPAALDALADGFGDSSDLFKHEIAFVFGQLSDLHTVPALLRVLQNDGEADMVRHEAAEALGGIATDDVLPHLREWNKRPDAPRVVRESCEIALDMWEYERSGQLEYADGGGMEKGSVAVA</sequence>
<evidence type="ECO:0000256" key="11">
    <source>
        <dbReference type="PROSITE-ProRule" id="PRU00103"/>
    </source>
</evidence>
<feature type="binding site" evidence="10">
    <location>
        <position position="254"/>
    </location>
    <ligand>
        <name>Fe cation</name>
        <dbReference type="ChEBI" id="CHEBI:24875"/>
        <label>2</label>
    </ligand>
</feature>
<comment type="pathway">
    <text evidence="2 10">Protein modification; eIF5A hypusination.</text>
</comment>
<dbReference type="Gene3D" id="1.25.10.10">
    <property type="entry name" value="Leucine-rich Repeat Variant"/>
    <property type="match status" value="2"/>
</dbReference>
<dbReference type="STRING" id="1330018.A0A167IIW7"/>
<feature type="repeat" description="HEAT" evidence="11">
    <location>
        <begin position="78"/>
        <end position="118"/>
    </location>
</feature>
<evidence type="ECO:0000256" key="9">
    <source>
        <dbReference type="ARBA" id="ARBA00045876"/>
    </source>
</evidence>
<dbReference type="EC" id="1.14.99.29" evidence="10"/>
<dbReference type="AlphaFoldDB" id="A0A167IIW7"/>
<comment type="catalytic activity">
    <reaction evidence="1 10">
        <text>[eIF5A protein]-deoxyhypusine + AH2 + O2 = [eIF5A protein]-hypusine + A + H2O</text>
        <dbReference type="Rhea" id="RHEA:14101"/>
        <dbReference type="Rhea" id="RHEA-COMP:10144"/>
        <dbReference type="Rhea" id="RHEA-COMP:12592"/>
        <dbReference type="ChEBI" id="CHEBI:13193"/>
        <dbReference type="ChEBI" id="CHEBI:15377"/>
        <dbReference type="ChEBI" id="CHEBI:15379"/>
        <dbReference type="ChEBI" id="CHEBI:17499"/>
        <dbReference type="ChEBI" id="CHEBI:82657"/>
        <dbReference type="ChEBI" id="CHEBI:91175"/>
        <dbReference type="EC" id="1.14.99.29"/>
    </reaction>
</comment>
<dbReference type="EMBL" id="KV417308">
    <property type="protein sequence ID" value="KZO92691.1"/>
    <property type="molecule type" value="Genomic_DNA"/>
</dbReference>
<dbReference type="GO" id="GO:0019135">
    <property type="term" value="F:deoxyhypusine monooxygenase activity"/>
    <property type="evidence" value="ECO:0007669"/>
    <property type="project" value="UniProtKB-UniRule"/>
</dbReference>
<dbReference type="InterPro" id="IPR021133">
    <property type="entry name" value="HEAT_type_2"/>
</dbReference>
<keyword evidence="10" id="KW-0539">Nucleus</keyword>
<reference evidence="12 13" key="1">
    <citation type="journal article" date="2016" name="Mol. Biol. Evol.">
        <title>Comparative Genomics of Early-Diverging Mushroom-Forming Fungi Provides Insights into the Origins of Lignocellulose Decay Capabilities.</title>
        <authorList>
            <person name="Nagy L.G."/>
            <person name="Riley R."/>
            <person name="Tritt A."/>
            <person name="Adam C."/>
            <person name="Daum C."/>
            <person name="Floudas D."/>
            <person name="Sun H."/>
            <person name="Yadav J.S."/>
            <person name="Pangilinan J."/>
            <person name="Larsson K.H."/>
            <person name="Matsuura K."/>
            <person name="Barry K."/>
            <person name="Labutti K."/>
            <person name="Kuo R."/>
            <person name="Ohm R.A."/>
            <person name="Bhattacharya S.S."/>
            <person name="Shirouzu T."/>
            <person name="Yoshinaga Y."/>
            <person name="Martin F.M."/>
            <person name="Grigoriev I.V."/>
            <person name="Hibbett D.S."/>
        </authorList>
    </citation>
    <scope>NUCLEOTIDE SEQUENCE [LARGE SCALE GENOMIC DNA]</scope>
    <source>
        <strain evidence="12 13">TUFC12733</strain>
    </source>
</reference>
<keyword evidence="13" id="KW-1185">Reference proteome</keyword>
<name>A0A167IIW7_CALVF</name>
<proteinExistence type="inferred from homology"/>
<keyword evidence="6 10" id="KW-0408">Iron</keyword>
<dbReference type="UniPathway" id="UPA00354"/>
<feature type="binding site" evidence="10">
    <location>
        <position position="220"/>
    </location>
    <ligand>
        <name>Fe cation</name>
        <dbReference type="ChEBI" id="CHEBI:24875"/>
        <label>2</label>
    </ligand>
</feature>
<dbReference type="PANTHER" id="PTHR12697:SF5">
    <property type="entry name" value="DEOXYHYPUSINE HYDROXYLASE"/>
    <property type="match status" value="1"/>
</dbReference>
<keyword evidence="4" id="KW-0677">Repeat</keyword>
<evidence type="ECO:0000256" key="1">
    <source>
        <dbReference type="ARBA" id="ARBA00000068"/>
    </source>
</evidence>
<dbReference type="GO" id="GO:0005737">
    <property type="term" value="C:cytoplasm"/>
    <property type="evidence" value="ECO:0007669"/>
    <property type="project" value="UniProtKB-SubCell"/>
</dbReference>
<feature type="binding site" evidence="10">
    <location>
        <position position="253"/>
    </location>
    <ligand>
        <name>Fe cation</name>
        <dbReference type="ChEBI" id="CHEBI:24875"/>
        <label>2</label>
    </ligand>
</feature>
<evidence type="ECO:0000313" key="13">
    <source>
        <dbReference type="Proteomes" id="UP000076738"/>
    </source>
</evidence>
<dbReference type="Proteomes" id="UP000076738">
    <property type="component" value="Unassembled WGS sequence"/>
</dbReference>
<dbReference type="GO" id="GO:0005634">
    <property type="term" value="C:nucleus"/>
    <property type="evidence" value="ECO:0007669"/>
    <property type="project" value="UniProtKB-SubCell"/>
</dbReference>
<dbReference type="Pfam" id="PF03130">
    <property type="entry name" value="HEAT_PBS"/>
    <property type="match status" value="1"/>
</dbReference>
<gene>
    <name evidence="10" type="primary">LIA1</name>
    <name evidence="12" type="ORF">CALVIDRAFT_540770</name>
</gene>
<comment type="similarity">
    <text evidence="10">Belongs to the deoxyhypusine hydroxylase family.</text>
</comment>
<evidence type="ECO:0000256" key="5">
    <source>
        <dbReference type="ARBA" id="ARBA00023002"/>
    </source>
</evidence>
<evidence type="ECO:0000256" key="7">
    <source>
        <dbReference type="ARBA" id="ARBA00023033"/>
    </source>
</evidence>
<feature type="binding site" evidence="10">
    <location>
        <position position="221"/>
    </location>
    <ligand>
        <name>Fe cation</name>
        <dbReference type="ChEBI" id="CHEBI:24875"/>
        <label>2</label>
    </ligand>
</feature>
<dbReference type="Pfam" id="PF13646">
    <property type="entry name" value="HEAT_2"/>
    <property type="match status" value="2"/>
</dbReference>
<dbReference type="GO" id="GO:0046872">
    <property type="term" value="F:metal ion binding"/>
    <property type="evidence" value="ECO:0007669"/>
    <property type="project" value="UniProtKB-KW"/>
</dbReference>
<evidence type="ECO:0000256" key="10">
    <source>
        <dbReference type="HAMAP-Rule" id="MF_03101"/>
    </source>
</evidence>
<feature type="binding site" evidence="10">
    <location>
        <position position="97"/>
    </location>
    <ligand>
        <name>Fe cation</name>
        <dbReference type="ChEBI" id="CHEBI:24875"/>
        <label>1</label>
    </ligand>
</feature>
<dbReference type="SUPFAM" id="SSF48371">
    <property type="entry name" value="ARM repeat"/>
    <property type="match status" value="1"/>
</dbReference>
<evidence type="ECO:0000256" key="3">
    <source>
        <dbReference type="ARBA" id="ARBA00022723"/>
    </source>
</evidence>
<keyword evidence="3 10" id="KW-0479">Metal-binding</keyword>
<feature type="binding site" evidence="10">
    <location>
        <position position="65"/>
    </location>
    <ligand>
        <name>Fe cation</name>
        <dbReference type="ChEBI" id="CHEBI:24875"/>
        <label>1</label>
    </ligand>
</feature>
<dbReference type="PROSITE" id="PS50077">
    <property type="entry name" value="HEAT_REPEAT"/>
    <property type="match status" value="1"/>
</dbReference>
<keyword evidence="5 10" id="KW-0560">Oxidoreductase</keyword>
<comment type="subcellular location">
    <subcellularLocation>
        <location evidence="10">Cytoplasm</location>
    </subcellularLocation>
    <subcellularLocation>
        <location evidence="10">Nucleus</location>
    </subcellularLocation>
</comment>
<evidence type="ECO:0000256" key="6">
    <source>
        <dbReference type="ARBA" id="ARBA00023004"/>
    </source>
</evidence>
<evidence type="ECO:0000256" key="4">
    <source>
        <dbReference type="ARBA" id="ARBA00022737"/>
    </source>
</evidence>
<dbReference type="SMART" id="SM00567">
    <property type="entry name" value="EZ_HEAT"/>
    <property type="match status" value="6"/>
</dbReference>
<comment type="cofactor">
    <cofactor evidence="10">
        <name>Fe(2+)</name>
        <dbReference type="ChEBI" id="CHEBI:29033"/>
    </cofactor>
    <text evidence="10">Binds 2 Fe(2+) ions per subunit.</text>
</comment>
<dbReference type="InterPro" id="IPR027517">
    <property type="entry name" value="Deoxyhypusine_hydroxylase"/>
</dbReference>
<dbReference type="OrthoDB" id="421002at2759"/>
<dbReference type="HAMAP" id="MF_03101">
    <property type="entry name" value="Deoxyhypusine_hydroxylase"/>
    <property type="match status" value="1"/>
</dbReference>
<organism evidence="12 13">
    <name type="scientific">Calocera viscosa (strain TUFC12733)</name>
    <dbReference type="NCBI Taxonomy" id="1330018"/>
    <lineage>
        <taxon>Eukaryota</taxon>
        <taxon>Fungi</taxon>
        <taxon>Dikarya</taxon>
        <taxon>Basidiomycota</taxon>
        <taxon>Agaricomycotina</taxon>
        <taxon>Dacrymycetes</taxon>
        <taxon>Dacrymycetales</taxon>
        <taxon>Dacrymycetaceae</taxon>
        <taxon>Calocera</taxon>
    </lineage>
</organism>
<dbReference type="InterPro" id="IPR016024">
    <property type="entry name" value="ARM-type_fold"/>
</dbReference>
<feature type="binding site" evidence="10">
    <location>
        <position position="64"/>
    </location>
    <ligand>
        <name>Fe cation</name>
        <dbReference type="ChEBI" id="CHEBI:24875"/>
        <label>1</label>
    </ligand>
</feature>
<feature type="binding site" evidence="10">
    <location>
        <position position="98"/>
    </location>
    <ligand>
        <name>Fe cation</name>
        <dbReference type="ChEBI" id="CHEBI:24875"/>
        <label>1</label>
    </ligand>
</feature>
<comment type="function">
    <text evidence="10">Catalyzes the hydroxylation of the N(6)-(4-aminobutyl)-L-lysine intermediate to form hypusine, an essential post-translational modification only found in mature eIF-5A factor.</text>
</comment>
<keyword evidence="8 10" id="KW-0386">Hypusine biosynthesis</keyword>
<dbReference type="FunFam" id="1.25.10.10:FF:000099">
    <property type="entry name" value="Deoxyhypusine hydroxylase"/>
    <property type="match status" value="1"/>
</dbReference>
<accession>A0A167IIW7</accession>
<comment type="function">
    <text evidence="9">Catalyzes the hydroxylation of the N(6)-(4-aminobutyl)-L-lysine intermediate produced by deoxyhypusine synthase/DHPS on a critical lysine of the eukaryotic translation initiation factor 5A/eIF-5A. This is the second step of the post-translational modification of that lysine into an unusual amino acid residue named hypusine. Hypusination is unique to mature eIF-5A factor and is essential for its function.</text>
</comment>
<evidence type="ECO:0000256" key="2">
    <source>
        <dbReference type="ARBA" id="ARBA00005041"/>
    </source>
</evidence>
<evidence type="ECO:0000256" key="8">
    <source>
        <dbReference type="ARBA" id="ARBA00023256"/>
    </source>
</evidence>
<keyword evidence="10" id="KW-0963">Cytoplasm</keyword>
<keyword evidence="7 10" id="KW-0503">Monooxygenase</keyword>
<dbReference type="InterPro" id="IPR004155">
    <property type="entry name" value="PBS_lyase_HEAT"/>
</dbReference>
<evidence type="ECO:0000313" key="12">
    <source>
        <dbReference type="EMBL" id="KZO92691.1"/>
    </source>
</evidence>